<accession>A0A8K0HEW0</accession>
<evidence type="ECO:0000256" key="1">
    <source>
        <dbReference type="SAM" id="MobiDB-lite"/>
    </source>
</evidence>
<feature type="region of interest" description="Disordered" evidence="1">
    <location>
        <begin position="56"/>
        <end position="77"/>
    </location>
</feature>
<evidence type="ECO:0000313" key="3">
    <source>
        <dbReference type="Proteomes" id="UP000796880"/>
    </source>
</evidence>
<comment type="caution">
    <text evidence="2">The sequence shown here is derived from an EMBL/GenBank/DDBJ whole genome shotgun (WGS) entry which is preliminary data.</text>
</comment>
<keyword evidence="3" id="KW-1185">Reference proteome</keyword>
<gene>
    <name evidence="2" type="ORF">FNV43_RR06609</name>
</gene>
<evidence type="ECO:0000313" key="2">
    <source>
        <dbReference type="EMBL" id="KAF3450524.1"/>
    </source>
</evidence>
<organism evidence="2 3">
    <name type="scientific">Rhamnella rubrinervis</name>
    <dbReference type="NCBI Taxonomy" id="2594499"/>
    <lineage>
        <taxon>Eukaryota</taxon>
        <taxon>Viridiplantae</taxon>
        <taxon>Streptophyta</taxon>
        <taxon>Embryophyta</taxon>
        <taxon>Tracheophyta</taxon>
        <taxon>Spermatophyta</taxon>
        <taxon>Magnoliopsida</taxon>
        <taxon>eudicotyledons</taxon>
        <taxon>Gunneridae</taxon>
        <taxon>Pentapetalae</taxon>
        <taxon>rosids</taxon>
        <taxon>fabids</taxon>
        <taxon>Rosales</taxon>
        <taxon>Rhamnaceae</taxon>
        <taxon>rhamnoid group</taxon>
        <taxon>Rhamneae</taxon>
        <taxon>Rhamnella</taxon>
    </lineage>
</organism>
<sequence>MNAWFGCNPRAKSGFSIGQKRKKMGEKPIWRKKTKMYVLASEVRVLRASRGYGSWPSLSGPRSWANGPTSEPLGQRMDPWHTWAWTQRTGRRDWAASAEKMTNVEESSNQEYKCLFRSVAMFMHLNVTRLWRFQ</sequence>
<protein>
    <submittedName>
        <fullName evidence="2">Uncharacterized protein</fullName>
    </submittedName>
</protein>
<dbReference type="EMBL" id="VOIH02000003">
    <property type="protein sequence ID" value="KAF3450524.1"/>
    <property type="molecule type" value="Genomic_DNA"/>
</dbReference>
<proteinExistence type="predicted"/>
<name>A0A8K0HEW0_9ROSA</name>
<dbReference type="Proteomes" id="UP000796880">
    <property type="component" value="Unassembled WGS sequence"/>
</dbReference>
<dbReference type="AlphaFoldDB" id="A0A8K0HEW0"/>
<reference evidence="2" key="1">
    <citation type="submission" date="2020-03" db="EMBL/GenBank/DDBJ databases">
        <title>A high-quality chromosome-level genome assembly of a woody plant with both climbing and erect habits, Rhamnella rubrinervis.</title>
        <authorList>
            <person name="Lu Z."/>
            <person name="Yang Y."/>
            <person name="Zhu X."/>
            <person name="Sun Y."/>
        </authorList>
    </citation>
    <scope>NUCLEOTIDE SEQUENCE</scope>
    <source>
        <strain evidence="2">BYM</strain>
        <tissue evidence="2">Leaf</tissue>
    </source>
</reference>